<feature type="region of interest" description="Disordered" evidence="1">
    <location>
        <begin position="28"/>
        <end position="108"/>
    </location>
</feature>
<accession>A0A9N8JMW7</accession>
<evidence type="ECO:0000313" key="2">
    <source>
        <dbReference type="EMBL" id="CAD0091254.1"/>
    </source>
</evidence>
<protein>
    <submittedName>
        <fullName evidence="2">Uncharacterized protein</fullName>
    </submittedName>
</protein>
<dbReference type="EMBL" id="CAIJEN010000012">
    <property type="protein sequence ID" value="CAD0091254.1"/>
    <property type="molecule type" value="Genomic_DNA"/>
</dbReference>
<sequence>MLIVVFVGLGILTVILVLLRRRHRRRQDVANAPFNSGITRHSIPALSVTPPTIGKASSNQASRTSLPRVREKDRMTVTDVPVPPLPASHNFATKERGNTPDIEYGRAR</sequence>
<feature type="compositionally biased region" description="Polar residues" evidence="1">
    <location>
        <begin position="55"/>
        <end position="65"/>
    </location>
</feature>
<name>A0A9N8JMW7_9PEZI</name>
<comment type="caution">
    <text evidence="2">The sequence shown here is derived from an EMBL/GenBank/DDBJ whole genome shotgun (WGS) entry which is preliminary data.</text>
</comment>
<reference evidence="2" key="1">
    <citation type="submission" date="2020-06" db="EMBL/GenBank/DDBJ databases">
        <authorList>
            <person name="Onetto C."/>
        </authorList>
    </citation>
    <scope>NUCLEOTIDE SEQUENCE</scope>
</reference>
<organism evidence="2 3">
    <name type="scientific">Aureobasidium vineae</name>
    <dbReference type="NCBI Taxonomy" id="2773715"/>
    <lineage>
        <taxon>Eukaryota</taxon>
        <taxon>Fungi</taxon>
        <taxon>Dikarya</taxon>
        <taxon>Ascomycota</taxon>
        <taxon>Pezizomycotina</taxon>
        <taxon>Dothideomycetes</taxon>
        <taxon>Dothideomycetidae</taxon>
        <taxon>Dothideales</taxon>
        <taxon>Saccotheciaceae</taxon>
        <taxon>Aureobasidium</taxon>
    </lineage>
</organism>
<evidence type="ECO:0000313" key="3">
    <source>
        <dbReference type="Proteomes" id="UP000716446"/>
    </source>
</evidence>
<proteinExistence type="predicted"/>
<dbReference type="Proteomes" id="UP000716446">
    <property type="component" value="Unassembled WGS sequence"/>
</dbReference>
<gene>
    <name evidence="2" type="ORF">AWRI4619_LOCUS6642</name>
</gene>
<keyword evidence="3" id="KW-1185">Reference proteome</keyword>
<dbReference type="AlphaFoldDB" id="A0A9N8JMW7"/>
<evidence type="ECO:0000256" key="1">
    <source>
        <dbReference type="SAM" id="MobiDB-lite"/>
    </source>
</evidence>
<feature type="compositionally biased region" description="Basic and acidic residues" evidence="1">
    <location>
        <begin position="92"/>
        <end position="108"/>
    </location>
</feature>